<proteinExistence type="predicted"/>
<comment type="caution">
    <text evidence="1">The sequence shown here is derived from an EMBL/GenBank/DDBJ whole genome shotgun (WGS) entry which is preliminary data.</text>
</comment>
<protein>
    <recommendedName>
        <fullName evidence="3">O-acyltransferase WSD1 C-terminal domain-containing protein</fullName>
    </recommendedName>
</protein>
<dbReference type="Gene3D" id="3.30.559.30">
    <property type="entry name" value="Nonribosomal peptide synthetase, condensation domain"/>
    <property type="match status" value="1"/>
</dbReference>
<organism evidence="1 2">
    <name type="scientific">Zooshikella harenae</name>
    <dbReference type="NCBI Taxonomy" id="2827238"/>
    <lineage>
        <taxon>Bacteria</taxon>
        <taxon>Pseudomonadati</taxon>
        <taxon>Pseudomonadota</taxon>
        <taxon>Gammaproteobacteria</taxon>
        <taxon>Oceanospirillales</taxon>
        <taxon>Zooshikellaceae</taxon>
        <taxon>Zooshikella</taxon>
    </lineage>
</organism>
<evidence type="ECO:0000313" key="1">
    <source>
        <dbReference type="EMBL" id="MBU2711717.1"/>
    </source>
</evidence>
<dbReference type="SUPFAM" id="SSF52777">
    <property type="entry name" value="CoA-dependent acyltransferases"/>
    <property type="match status" value="1"/>
</dbReference>
<evidence type="ECO:0000313" key="2">
    <source>
        <dbReference type="Proteomes" id="UP000690515"/>
    </source>
</evidence>
<name>A0ABS5ZFG1_9GAMM</name>
<gene>
    <name evidence="1" type="ORF">KCG35_11660</name>
</gene>
<reference evidence="1 2" key="1">
    <citation type="submission" date="2021-04" db="EMBL/GenBank/DDBJ databases">
        <authorList>
            <person name="Pira H."/>
            <person name="Risdian C."/>
            <person name="Wink J."/>
        </authorList>
    </citation>
    <scope>NUCLEOTIDE SEQUENCE [LARGE SCALE GENOMIC DNA]</scope>
    <source>
        <strain evidence="1 2">WH53</strain>
    </source>
</reference>
<evidence type="ECO:0008006" key="3">
    <source>
        <dbReference type="Google" id="ProtNLM"/>
    </source>
</evidence>
<dbReference type="RefSeq" id="WP_215819874.1">
    <property type="nucleotide sequence ID" value="NZ_JAGSOY010000023.1"/>
</dbReference>
<sequence>KIPIWPILKPKKLEKNHKSDLLKPIFFNQLVSPENRTPRTLDLEITKKDSQKLILFCKKNNITVTQLFSALFVKSFCITINLNKTNLYTAVSLRSKQFTSKPVLHMGCNITVVKTVPLDVNESILSLARDCGQQLDQAIHHWHPVSTTHTDIRKHVKSFAKASKSAGIAITNVGNLSDSDFKGGIKPLAFRTVVNRIGANYAVVLHLMSLNNHLRAVLSFSDPVISFHKMEIMKAKFKSLVNECCNGVINL</sequence>
<dbReference type="Proteomes" id="UP000690515">
    <property type="component" value="Unassembled WGS sequence"/>
</dbReference>
<accession>A0ABS5ZFG1</accession>
<feature type="non-terminal residue" evidence="1">
    <location>
        <position position="1"/>
    </location>
</feature>
<dbReference type="EMBL" id="JAGSOY010000023">
    <property type="protein sequence ID" value="MBU2711717.1"/>
    <property type="molecule type" value="Genomic_DNA"/>
</dbReference>
<keyword evidence="2" id="KW-1185">Reference proteome</keyword>